<evidence type="ECO:0000313" key="4">
    <source>
        <dbReference type="Proteomes" id="UP000283255"/>
    </source>
</evidence>
<evidence type="ECO:0000313" key="3">
    <source>
        <dbReference type="EMBL" id="RJG42708.1"/>
    </source>
</evidence>
<organism evidence="3 4">
    <name type="scientific">Motilimonas pumila</name>
    <dbReference type="NCBI Taxonomy" id="2303987"/>
    <lineage>
        <taxon>Bacteria</taxon>
        <taxon>Pseudomonadati</taxon>
        <taxon>Pseudomonadota</taxon>
        <taxon>Gammaproteobacteria</taxon>
        <taxon>Alteromonadales</taxon>
        <taxon>Alteromonadales genera incertae sedis</taxon>
        <taxon>Motilimonas</taxon>
    </lineage>
</organism>
<evidence type="ECO:0000256" key="1">
    <source>
        <dbReference type="SAM" id="Coils"/>
    </source>
</evidence>
<feature type="region of interest" description="Disordered" evidence="2">
    <location>
        <begin position="368"/>
        <end position="394"/>
    </location>
</feature>
<dbReference type="RefSeq" id="WP_119910909.1">
    <property type="nucleotide sequence ID" value="NZ_QZCH01000014.1"/>
</dbReference>
<feature type="compositionally biased region" description="Basic and acidic residues" evidence="2">
    <location>
        <begin position="382"/>
        <end position="394"/>
    </location>
</feature>
<accession>A0A418YDX3</accession>
<reference evidence="3 4" key="2">
    <citation type="submission" date="2019-01" db="EMBL/GenBank/DDBJ databases">
        <title>Motilimonas pumilus sp. nov., isolated from the gut of sea cucumber (Apostichopus japonicus).</title>
        <authorList>
            <person name="Wang F.-Q."/>
            <person name="Ren L.-H."/>
            <person name="Lin Y.-W."/>
            <person name="Sun G.-H."/>
            <person name="Du Z.-J."/>
            <person name="Zhao J.-X."/>
            <person name="Liu X.-J."/>
            <person name="Liu L.-J."/>
        </authorList>
    </citation>
    <scope>NUCLEOTIDE SEQUENCE [LARGE SCALE GENOMIC DNA]</scope>
    <source>
        <strain evidence="3 4">PLHSC7-2</strain>
    </source>
</reference>
<proteinExistence type="predicted"/>
<gene>
    <name evidence="3" type="ORF">D1Z90_11490</name>
</gene>
<name>A0A418YDX3_9GAMM</name>
<dbReference type="SUPFAM" id="SSF52540">
    <property type="entry name" value="P-loop containing nucleoside triphosphate hydrolases"/>
    <property type="match status" value="1"/>
</dbReference>
<dbReference type="Gene3D" id="3.40.50.300">
    <property type="entry name" value="P-loop containing nucleotide triphosphate hydrolases"/>
    <property type="match status" value="1"/>
</dbReference>
<sequence length="483" mass="55205">MKSKRNTVVLVVGSGRSGTSAVMSTLSEIGCFISSNLIPAQYENQRGYFENVSVVNFNKKTISDINSDSSFLLPSQLESLQVSDYAVALRKVLAKEGFTDKKMTAIKDPRISTLFPIYRKALSSSDLKVVLAIRNPASVVESQRKVSMQKTIDIELVWLIRNVQVLTQTALDCFILHYEDLVSVNKDIHISALSKYIGGSHCLDKPVSSIDEKLNRAQFITQYECSPLVNYLYSLLILCKGMERKVHKKKLILLLSYIRKEFDNSYDGNLELFGERMEKVMNLEVDSSNEVNEIMNLDYSGISEEELNEKEKENKQLRYDLSEMLEKYQALLSENRELSASVDEYRAAVIKFKSNDVLVPPSPAKKCQNENVNSVISGEKNSSSKEKKSLPSTRKSEVRDKKILNCLYESIYIFFSREFDSTWYKNQYPDLKNYKLPVVYHYVCLGASEGREPNGNFNSKVFKKENTGLDFKLHTPLYYKLKF</sequence>
<feature type="coiled-coil region" evidence="1">
    <location>
        <begin position="307"/>
        <end position="348"/>
    </location>
</feature>
<reference evidence="3 4" key="1">
    <citation type="submission" date="2018-09" db="EMBL/GenBank/DDBJ databases">
        <authorList>
            <person name="Wang F."/>
        </authorList>
    </citation>
    <scope>NUCLEOTIDE SEQUENCE [LARGE SCALE GENOMIC DNA]</scope>
    <source>
        <strain evidence="3 4">PLHSC7-2</strain>
    </source>
</reference>
<comment type="caution">
    <text evidence="3">The sequence shown here is derived from an EMBL/GenBank/DDBJ whole genome shotgun (WGS) entry which is preliminary data.</text>
</comment>
<evidence type="ECO:0008006" key="5">
    <source>
        <dbReference type="Google" id="ProtNLM"/>
    </source>
</evidence>
<keyword evidence="4" id="KW-1185">Reference proteome</keyword>
<dbReference type="AlphaFoldDB" id="A0A418YDX3"/>
<dbReference type="Proteomes" id="UP000283255">
    <property type="component" value="Unassembled WGS sequence"/>
</dbReference>
<dbReference type="InterPro" id="IPR027417">
    <property type="entry name" value="P-loop_NTPase"/>
</dbReference>
<dbReference type="EMBL" id="QZCH01000014">
    <property type="protein sequence ID" value="RJG42708.1"/>
    <property type="molecule type" value="Genomic_DNA"/>
</dbReference>
<evidence type="ECO:0000256" key="2">
    <source>
        <dbReference type="SAM" id="MobiDB-lite"/>
    </source>
</evidence>
<protein>
    <recommendedName>
        <fullName evidence="5">Sulfotransferase domain-containing protein</fullName>
    </recommendedName>
</protein>
<dbReference type="OrthoDB" id="7068720at2"/>
<keyword evidence="1" id="KW-0175">Coiled coil</keyword>